<sequence>MKKLVLPLLAMALFLAGCGTTRSAETNTAKNQTTNVSTSQAISKGPLVGKLAPGFSLQTLNEKSTVSLQQLLAKKKVVFINAWASWCYPCQQETPDLIAMSKKYAGKVEFVGVNMTSDDSVSAAKTFVQKYGISYPVLLDLKGTFAHDYQVIGYPTTFVLDPNGTLVNAHIGILSKLQIQQLINQALSGVATH</sequence>
<dbReference type="PROSITE" id="PS51257">
    <property type="entry name" value="PROKAR_LIPOPROTEIN"/>
    <property type="match status" value="1"/>
</dbReference>
<dbReference type="InterPro" id="IPR036249">
    <property type="entry name" value="Thioredoxin-like_sf"/>
</dbReference>
<name>A0A101XQY1_9BACL</name>
<dbReference type="InterPro" id="IPR050553">
    <property type="entry name" value="Thioredoxin_ResA/DsbE_sf"/>
</dbReference>
<dbReference type="SUPFAM" id="SSF52833">
    <property type="entry name" value="Thioredoxin-like"/>
    <property type="match status" value="1"/>
</dbReference>
<dbReference type="PROSITE" id="PS51352">
    <property type="entry name" value="THIOREDOXIN_2"/>
    <property type="match status" value="1"/>
</dbReference>
<keyword evidence="3" id="KW-0812">Transmembrane</keyword>
<dbReference type="GO" id="GO:0030313">
    <property type="term" value="C:cell envelope"/>
    <property type="evidence" value="ECO:0007669"/>
    <property type="project" value="UniProtKB-SubCell"/>
</dbReference>
<comment type="caution">
    <text evidence="8">The sequence shown here is derived from an EMBL/GenBank/DDBJ whole genome shotgun (WGS) entry which is preliminary data.</text>
</comment>
<proteinExistence type="predicted"/>
<evidence type="ECO:0000313" key="8">
    <source>
        <dbReference type="EMBL" id="KUO95912.1"/>
    </source>
</evidence>
<feature type="chain" id="PRO_5007110216" description="Thioredoxin domain-containing protein" evidence="6">
    <location>
        <begin position="25"/>
        <end position="193"/>
    </location>
</feature>
<reference evidence="8 9" key="1">
    <citation type="submission" date="2015-12" db="EMBL/GenBank/DDBJ databases">
        <title>Draft genome sequence of Acidibacillus ferrooxidans ITV001, isolated from a chalcopyrite acid mine drainage site in Brazil.</title>
        <authorList>
            <person name="Dall'Agnol H."/>
            <person name="Nancucheo I."/>
            <person name="Johnson B."/>
            <person name="Oliveira R."/>
            <person name="Leite L."/>
            <person name="Pylro V."/>
            <person name="Nunes G.L."/>
            <person name="Tzotzos G."/>
            <person name="Fernandes G.R."/>
            <person name="Dutra J."/>
            <person name="Orellana S.C."/>
            <person name="Oliveira G."/>
        </authorList>
    </citation>
    <scope>NUCLEOTIDE SEQUENCE [LARGE SCALE GENOMIC DNA]</scope>
    <source>
        <strain evidence="9">ITV01</strain>
    </source>
</reference>
<dbReference type="PANTHER" id="PTHR42852:SF6">
    <property type="entry name" value="THIOL:DISULFIDE INTERCHANGE PROTEIN DSBE"/>
    <property type="match status" value="1"/>
</dbReference>
<dbReference type="PANTHER" id="PTHR42852">
    <property type="entry name" value="THIOL:DISULFIDE INTERCHANGE PROTEIN DSBE"/>
    <property type="match status" value="1"/>
</dbReference>
<keyword evidence="9" id="KW-1185">Reference proteome</keyword>
<evidence type="ECO:0000256" key="5">
    <source>
        <dbReference type="ARBA" id="ARBA00023284"/>
    </source>
</evidence>
<evidence type="ECO:0000259" key="7">
    <source>
        <dbReference type="PROSITE" id="PS51352"/>
    </source>
</evidence>
<keyword evidence="5" id="KW-0676">Redox-active center</keyword>
<dbReference type="RefSeq" id="WP_067715721.1">
    <property type="nucleotide sequence ID" value="NZ_LPVJ01000031.1"/>
</dbReference>
<gene>
    <name evidence="8" type="ORF">ATW55_09300</name>
</gene>
<evidence type="ECO:0000313" key="9">
    <source>
        <dbReference type="Proteomes" id="UP000053557"/>
    </source>
</evidence>
<dbReference type="EMBL" id="LPVJ01000031">
    <property type="protein sequence ID" value="KUO95912.1"/>
    <property type="molecule type" value="Genomic_DNA"/>
</dbReference>
<dbReference type="OrthoDB" id="25753at2"/>
<dbReference type="GO" id="GO:0017004">
    <property type="term" value="P:cytochrome complex assembly"/>
    <property type="evidence" value="ECO:0007669"/>
    <property type="project" value="UniProtKB-KW"/>
</dbReference>
<evidence type="ECO:0000256" key="4">
    <source>
        <dbReference type="ARBA" id="ARBA00023157"/>
    </source>
</evidence>
<evidence type="ECO:0000256" key="1">
    <source>
        <dbReference type="ARBA" id="ARBA00004196"/>
    </source>
</evidence>
<keyword evidence="3" id="KW-0735">Signal-anchor</keyword>
<feature type="signal peptide" evidence="6">
    <location>
        <begin position="1"/>
        <end position="24"/>
    </location>
</feature>
<dbReference type="Gene3D" id="3.40.30.10">
    <property type="entry name" value="Glutaredoxin"/>
    <property type="match status" value="1"/>
</dbReference>
<keyword evidence="4" id="KW-1015">Disulfide bond</keyword>
<comment type="subcellular location">
    <subcellularLocation>
        <location evidence="1">Cell envelope</location>
    </subcellularLocation>
</comment>
<evidence type="ECO:0000256" key="3">
    <source>
        <dbReference type="ARBA" id="ARBA00022968"/>
    </source>
</evidence>
<accession>A0A101XQY1</accession>
<dbReference type="AlphaFoldDB" id="A0A101XQY1"/>
<evidence type="ECO:0000256" key="6">
    <source>
        <dbReference type="SAM" id="SignalP"/>
    </source>
</evidence>
<dbReference type="Pfam" id="PF00578">
    <property type="entry name" value="AhpC-TSA"/>
    <property type="match status" value="1"/>
</dbReference>
<dbReference type="Proteomes" id="UP000053557">
    <property type="component" value="Unassembled WGS sequence"/>
</dbReference>
<keyword evidence="6" id="KW-0732">Signal</keyword>
<dbReference type="InterPro" id="IPR013766">
    <property type="entry name" value="Thioredoxin_domain"/>
</dbReference>
<organism evidence="8 9">
    <name type="scientific">Ferroacidibacillus organovorans</name>
    <dbReference type="NCBI Taxonomy" id="1765683"/>
    <lineage>
        <taxon>Bacteria</taxon>
        <taxon>Bacillati</taxon>
        <taxon>Bacillota</taxon>
        <taxon>Bacilli</taxon>
        <taxon>Bacillales</taxon>
        <taxon>Alicyclobacillaceae</taxon>
        <taxon>Ferroacidibacillus</taxon>
    </lineage>
</organism>
<feature type="domain" description="Thioredoxin" evidence="7">
    <location>
        <begin position="46"/>
        <end position="188"/>
    </location>
</feature>
<protein>
    <recommendedName>
        <fullName evidence="7">Thioredoxin domain-containing protein</fullName>
    </recommendedName>
</protein>
<dbReference type="CDD" id="cd02966">
    <property type="entry name" value="TlpA_like_family"/>
    <property type="match status" value="1"/>
</dbReference>
<evidence type="ECO:0000256" key="2">
    <source>
        <dbReference type="ARBA" id="ARBA00022748"/>
    </source>
</evidence>
<dbReference type="GO" id="GO:0016491">
    <property type="term" value="F:oxidoreductase activity"/>
    <property type="evidence" value="ECO:0007669"/>
    <property type="project" value="InterPro"/>
</dbReference>
<keyword evidence="2" id="KW-0201">Cytochrome c-type biogenesis</keyword>
<dbReference type="InterPro" id="IPR000866">
    <property type="entry name" value="AhpC/TSA"/>
</dbReference>
<dbReference type="GO" id="GO:0016209">
    <property type="term" value="F:antioxidant activity"/>
    <property type="evidence" value="ECO:0007669"/>
    <property type="project" value="InterPro"/>
</dbReference>